<evidence type="ECO:0000259" key="1">
    <source>
        <dbReference type="Pfam" id="PF06048"/>
    </source>
</evidence>
<evidence type="ECO:0000259" key="2">
    <source>
        <dbReference type="Pfam" id="PF12965"/>
    </source>
</evidence>
<feature type="domain" description="DUF927" evidence="1">
    <location>
        <begin position="389"/>
        <end position="684"/>
    </location>
</feature>
<feature type="domain" description="DUF3854" evidence="2">
    <location>
        <begin position="100"/>
        <end position="214"/>
    </location>
</feature>
<proteinExistence type="predicted"/>
<reference evidence="3 4" key="1">
    <citation type="submission" date="2019-10" db="EMBL/GenBank/DDBJ databases">
        <title>Comparative genomics of sulfur disproportionating microorganisms.</title>
        <authorList>
            <person name="Ward L.M."/>
            <person name="Bertran E."/>
            <person name="Johnston D."/>
        </authorList>
    </citation>
    <scope>NUCLEOTIDE SEQUENCE [LARGE SCALE GENOMIC DNA]</scope>
    <source>
        <strain evidence="3 4">DSM 14055</strain>
    </source>
</reference>
<dbReference type="InterPro" id="IPR034154">
    <property type="entry name" value="TOPRIM_DnaG/twinkle"/>
</dbReference>
<comment type="caution">
    <text evidence="3">The sequence shown here is derived from an EMBL/GenBank/DDBJ whole genome shotgun (WGS) entry which is preliminary data.</text>
</comment>
<accession>A0A6N7IP38</accession>
<dbReference type="AlphaFoldDB" id="A0A6N7IP38"/>
<evidence type="ECO:0000313" key="3">
    <source>
        <dbReference type="EMBL" id="MQL51795.1"/>
    </source>
</evidence>
<dbReference type="InterPro" id="IPR009270">
    <property type="entry name" value="DUF927"/>
</dbReference>
<organism evidence="3 4">
    <name type="scientific">Desulfofundulus thermobenzoicus</name>
    <dbReference type="NCBI Taxonomy" id="29376"/>
    <lineage>
        <taxon>Bacteria</taxon>
        <taxon>Bacillati</taxon>
        <taxon>Bacillota</taxon>
        <taxon>Clostridia</taxon>
        <taxon>Eubacteriales</taxon>
        <taxon>Peptococcaceae</taxon>
        <taxon>Desulfofundulus</taxon>
    </lineage>
</organism>
<keyword evidence="4" id="KW-1185">Reference proteome</keyword>
<dbReference type="OrthoDB" id="158067at2"/>
<dbReference type="Pfam" id="PF12965">
    <property type="entry name" value="DUF3854"/>
    <property type="match status" value="1"/>
</dbReference>
<dbReference type="EMBL" id="WHYR01000012">
    <property type="protein sequence ID" value="MQL51795.1"/>
    <property type="molecule type" value="Genomic_DNA"/>
</dbReference>
<evidence type="ECO:0000313" key="4">
    <source>
        <dbReference type="Proteomes" id="UP000441717"/>
    </source>
</evidence>
<dbReference type="Pfam" id="PF06048">
    <property type="entry name" value="DUF927"/>
    <property type="match status" value="1"/>
</dbReference>
<protein>
    <submittedName>
        <fullName evidence="3">DUF927 domain-containing protein</fullName>
    </submittedName>
</protein>
<sequence length="974" mass="105989">MSPENDKKILAEAHKTKLLNAGIPEKMIETAGIFSVTADEIYQLTGVKVFSTGIAFPYPGENNFIRIRLDAPKGDLKYVSAIGAGCRLYVPPGADLNAETVVITEGEKKALVAVTRGINCVAVAGIDAWREKGPLGEKQAPGDAILGRLKKDWSGQTVILVYDSDITQSHKRWNAFPTLAEILYDLGAETVKIFSLLALPDLNKTGLDDFILAYEKAGEDAVSRFWTLAGKTPEWLPMGTGAEKYASARLKSADPEAQVRGAAALLAAKGEYILQQTLAAIMKAGAAKMLAKSAKKALEEAEARQKCTWKPDPGAGAQESVAITDVFPPAAQVISPEFPMPPVNLEGWGWDIEGGKIVRVKTSDDGSRIVRPGVDTVALLTAWLSPVEEGGEEKWELSWLQNKKWVRRHFSSGVLFDTREKQTLIKAGVEINSNNAEIAVEWFHSLRVLVTQNGVTLPTVRTVSRCGWHELDGKPIFVLGREVITPDAGALPPTADGGENPPELEKPDDIDWAGDVSPLERQILASFGVRGDPAKHKEFLLSACLKHPAIAFGIGCAAGAPLIKLAQGAGLAPDFAGFTVMMCSRDAGRKRHQGKTTWSQVVASFYGNPAVGENGRIRYADRTGVSTGVLLSTCCDLTVHLDELQLMNRGTGKRGGKNEVEHFVRTVTQGMDRERGARGGGGRRTRTFRTVVFATAESDVTVSFETGGGAHDRIMKLPQLLSEESDENRAEAEYMSAFCMKNYGWAGKEYLQWLLELTAAGKESEIAAEIERAVSTIREYFLPDDDRRGSAGRLATRAAIGLAGLSLWLEQIGATKDAAKKAFASFLAAWKQVCDGIEHERIDEKILAVIQSYVAANQDRIYGLRGDAEPRNPVKWVGAKAKIQGKECVVLFENDLAEEIERRISGMAYEQAREILKSDGWILVKKDGNKTRYTQKVHKGSLSGQGLAFPIELLFPPDAEEGKEVGDENMDVPF</sequence>
<dbReference type="Proteomes" id="UP000441717">
    <property type="component" value="Unassembled WGS sequence"/>
</dbReference>
<dbReference type="InterPro" id="IPR024385">
    <property type="entry name" value="DUF3854"/>
</dbReference>
<dbReference type="CDD" id="cd01029">
    <property type="entry name" value="TOPRIM_primases"/>
    <property type="match status" value="1"/>
</dbReference>
<name>A0A6N7IP38_9FIRM</name>
<gene>
    <name evidence="3" type="ORF">GFC01_05865</name>
</gene>
<dbReference type="RefSeq" id="WP_152945732.1">
    <property type="nucleotide sequence ID" value="NZ_WHYR01000012.1"/>
</dbReference>